<evidence type="ECO:0000313" key="10">
    <source>
        <dbReference type="EMBL" id="NEG69310.1"/>
    </source>
</evidence>
<evidence type="ECO:0000256" key="2">
    <source>
        <dbReference type="ARBA" id="ARBA00004709"/>
    </source>
</evidence>
<keyword evidence="5 7" id="KW-0414">Isoprene biosynthesis</keyword>
<dbReference type="InterPro" id="IPR020555">
    <property type="entry name" value="MECDP_synthase_CS"/>
</dbReference>
<dbReference type="NCBIfam" id="TIGR00151">
    <property type="entry name" value="ispF"/>
    <property type="match status" value="1"/>
</dbReference>
<feature type="binding site" evidence="7">
    <location>
        <begin position="8"/>
        <end position="10"/>
    </location>
    <ligand>
        <name>4-CDP-2-C-methyl-D-erythritol 2-phosphate</name>
        <dbReference type="ChEBI" id="CHEBI:57919"/>
    </ligand>
</feature>
<dbReference type="UniPathway" id="UPA00056">
    <property type="reaction ID" value="UER00095"/>
</dbReference>
<feature type="site" description="Transition state stabilizer" evidence="7">
    <location>
        <position position="133"/>
    </location>
</feature>
<feature type="domain" description="2-C-methyl-D-erythritol 2,4-cyclodiphosphate synthase" evidence="9">
    <location>
        <begin position="1"/>
        <end position="154"/>
    </location>
</feature>
<comment type="caution">
    <text evidence="7">Lacks conserved residue(s) required for the propagation of feature annotation.</text>
</comment>
<comment type="pathway">
    <text evidence="2 7">Isoprenoid biosynthesis; isopentenyl diphosphate biosynthesis via DXP pathway; isopentenyl diphosphate from 1-deoxy-D-xylulose 5-phosphate: step 4/6.</text>
</comment>
<comment type="similarity">
    <text evidence="7 8">Belongs to the IspF family.</text>
</comment>
<dbReference type="EMBL" id="VYSG01000001">
    <property type="protein sequence ID" value="NEG69310.1"/>
    <property type="molecule type" value="Genomic_DNA"/>
</dbReference>
<dbReference type="InterPro" id="IPR003526">
    <property type="entry name" value="MECDP_synthase"/>
</dbReference>
<evidence type="ECO:0000256" key="5">
    <source>
        <dbReference type="ARBA" id="ARBA00023229"/>
    </source>
</evidence>
<comment type="caution">
    <text evidence="10">The sequence shown here is derived from an EMBL/GenBank/DDBJ whole genome shotgun (WGS) entry which is preliminary data.</text>
</comment>
<keyword evidence="11" id="KW-1185">Reference proteome</keyword>
<dbReference type="Pfam" id="PF02542">
    <property type="entry name" value="YgbB"/>
    <property type="match status" value="1"/>
</dbReference>
<dbReference type="PANTHER" id="PTHR43181">
    <property type="entry name" value="2-C-METHYL-D-ERYTHRITOL 2,4-CYCLODIPHOSPHATE SYNTHASE, CHLOROPLASTIC"/>
    <property type="match status" value="1"/>
</dbReference>
<evidence type="ECO:0000313" key="11">
    <source>
        <dbReference type="Proteomes" id="UP000469292"/>
    </source>
</evidence>
<dbReference type="PANTHER" id="PTHR43181:SF1">
    <property type="entry name" value="2-C-METHYL-D-ERYTHRITOL 2,4-CYCLODIPHOSPHATE SYNTHASE, CHLOROPLASTIC"/>
    <property type="match status" value="1"/>
</dbReference>
<gene>
    <name evidence="7" type="primary">ispF</name>
    <name evidence="10" type="ORF">F6S87_01445</name>
</gene>
<evidence type="ECO:0000256" key="6">
    <source>
        <dbReference type="ARBA" id="ARBA00023239"/>
    </source>
</evidence>
<dbReference type="Gene3D" id="3.30.1330.50">
    <property type="entry name" value="2-C-methyl-D-erythritol 2,4-cyclodiphosphate synthase"/>
    <property type="match status" value="1"/>
</dbReference>
<protein>
    <recommendedName>
        <fullName evidence="3 7">2-C-methyl-D-erythritol 2,4-cyclodiphosphate synthase</fullName>
        <shortName evidence="7">MECDP-synthase</shortName>
        <shortName evidence="7">MECPP-synthase</shortName>
        <shortName evidence="7">MECPS</shortName>
        <ecNumber evidence="3 7">4.6.1.12</ecNumber>
    </recommendedName>
</protein>
<feature type="binding site" evidence="7">
    <location>
        <position position="44"/>
    </location>
    <ligand>
        <name>a divalent metal cation</name>
        <dbReference type="ChEBI" id="CHEBI:60240"/>
    </ligand>
</feature>
<reference evidence="10 11" key="1">
    <citation type="submission" date="2019-09" db="EMBL/GenBank/DDBJ databases">
        <title>Phylogenetic characterization of a novel taxon of the genus Bifidobacterium: Bifidobacterium choloepi sp. nov.</title>
        <authorList>
            <person name="Modesto M."/>
            <person name="Satti M."/>
        </authorList>
    </citation>
    <scope>NUCLEOTIDE SEQUENCE [LARGE SCALE GENOMIC DNA]</scope>
    <source>
        <strain evidence="10 11">BRDM6</strain>
    </source>
</reference>
<evidence type="ECO:0000256" key="3">
    <source>
        <dbReference type="ARBA" id="ARBA00012579"/>
    </source>
</evidence>
<dbReference type="GO" id="GO:0008685">
    <property type="term" value="F:2-C-methyl-D-erythritol 2,4-cyclodiphosphate synthase activity"/>
    <property type="evidence" value="ECO:0007669"/>
    <property type="project" value="UniProtKB-UniRule"/>
</dbReference>
<dbReference type="GO" id="GO:0046872">
    <property type="term" value="F:metal ion binding"/>
    <property type="evidence" value="ECO:0007669"/>
    <property type="project" value="UniProtKB-KW"/>
</dbReference>
<feature type="binding site" evidence="7">
    <location>
        <begin position="58"/>
        <end position="60"/>
    </location>
    <ligand>
        <name>4-CDP-2-C-methyl-D-erythritol 2-phosphate</name>
        <dbReference type="ChEBI" id="CHEBI:57919"/>
    </ligand>
</feature>
<evidence type="ECO:0000256" key="4">
    <source>
        <dbReference type="ARBA" id="ARBA00022723"/>
    </source>
</evidence>
<dbReference type="GO" id="GO:0016114">
    <property type="term" value="P:terpenoid biosynthetic process"/>
    <property type="evidence" value="ECO:0007669"/>
    <property type="project" value="InterPro"/>
</dbReference>
<comment type="catalytic activity">
    <reaction evidence="1 7 8">
        <text>4-CDP-2-C-methyl-D-erythritol 2-phosphate = 2-C-methyl-D-erythritol 2,4-cyclic diphosphate + CMP</text>
        <dbReference type="Rhea" id="RHEA:23864"/>
        <dbReference type="ChEBI" id="CHEBI:57919"/>
        <dbReference type="ChEBI" id="CHEBI:58483"/>
        <dbReference type="ChEBI" id="CHEBI:60377"/>
        <dbReference type="EC" id="4.6.1.12"/>
    </reaction>
</comment>
<feature type="site" description="Transition state stabilizer" evidence="7">
    <location>
        <position position="36"/>
    </location>
</feature>
<evidence type="ECO:0000256" key="7">
    <source>
        <dbReference type="HAMAP-Rule" id="MF_00107"/>
    </source>
</evidence>
<name>A0A6I5N9Y1_9BIFI</name>
<dbReference type="InterPro" id="IPR036571">
    <property type="entry name" value="MECDP_synthase_sf"/>
</dbReference>
<accession>A0A6I5N9Y1</accession>
<dbReference type="CDD" id="cd00554">
    <property type="entry name" value="MECDP_synthase"/>
    <property type="match status" value="1"/>
</dbReference>
<dbReference type="EC" id="4.6.1.12" evidence="3 7"/>
<comment type="function">
    <text evidence="7">Involved in the biosynthesis of isopentenyl diphosphate (IPP) and dimethylallyl diphosphate (DMAPP), two major building blocks of isoprenoid compounds. Catalyzes the conversion of 4-diphosphocytidyl-2-C-methyl-D-erythritol 2-phosphate (CDP-ME2P) to 2-C-methyl-D-erythritol 2,4-cyclodiphosphate (ME-CPP) with a corresponding release of cytidine 5-monophosphate (CMP).</text>
</comment>
<evidence type="ECO:0000259" key="9">
    <source>
        <dbReference type="Pfam" id="PF02542"/>
    </source>
</evidence>
<comment type="subunit">
    <text evidence="7">Homotrimer.</text>
</comment>
<dbReference type="AlphaFoldDB" id="A0A6I5N9Y1"/>
<comment type="cofactor">
    <cofactor evidence="7">
        <name>a divalent metal cation</name>
        <dbReference type="ChEBI" id="CHEBI:60240"/>
    </cofactor>
    <text evidence="7">Binds 1 divalent metal cation per subunit.</text>
</comment>
<sequence length="158" mass="16275">MRIGSGFDAHRFAGDDRPLWLACLEWPGEGPGIDGDSDGDVVAHALIDALLSACRAGDIGSLFGVGANARGAGMHGAPMLRETLARVRDLGFAPVNAVVTVIGNRPKVNRRRAEAQDTLSALLGCPVSLSATTTDGMGFTGRGEGIAAQATVLLHCLP</sequence>
<evidence type="ECO:0000256" key="8">
    <source>
        <dbReference type="RuleBase" id="RU004395"/>
    </source>
</evidence>
<feature type="binding site" evidence="7">
    <location>
        <position position="142"/>
    </location>
    <ligand>
        <name>4-CDP-2-C-methyl-D-erythritol 2-phosphate</name>
        <dbReference type="ChEBI" id="CHEBI:57919"/>
    </ligand>
</feature>
<dbReference type="HAMAP" id="MF_00107">
    <property type="entry name" value="IspF"/>
    <property type="match status" value="1"/>
</dbReference>
<feature type="binding site" evidence="7">
    <location>
        <position position="10"/>
    </location>
    <ligand>
        <name>a divalent metal cation</name>
        <dbReference type="ChEBI" id="CHEBI:60240"/>
    </ligand>
</feature>
<evidence type="ECO:0000256" key="1">
    <source>
        <dbReference type="ARBA" id="ARBA00000200"/>
    </source>
</evidence>
<dbReference type="SUPFAM" id="SSF69765">
    <property type="entry name" value="IpsF-like"/>
    <property type="match status" value="1"/>
</dbReference>
<keyword evidence="4 7" id="KW-0479">Metal-binding</keyword>
<feature type="binding site" evidence="7">
    <location>
        <position position="139"/>
    </location>
    <ligand>
        <name>4-CDP-2-C-methyl-D-erythritol 2-phosphate</name>
        <dbReference type="ChEBI" id="CHEBI:57919"/>
    </ligand>
</feature>
<keyword evidence="6 7" id="KW-0456">Lyase</keyword>
<dbReference type="Proteomes" id="UP000469292">
    <property type="component" value="Unassembled WGS sequence"/>
</dbReference>
<proteinExistence type="inferred from homology"/>
<dbReference type="PROSITE" id="PS01350">
    <property type="entry name" value="ISPF"/>
    <property type="match status" value="1"/>
</dbReference>
<dbReference type="GO" id="GO:0019288">
    <property type="term" value="P:isopentenyl diphosphate biosynthetic process, methylerythritol 4-phosphate pathway"/>
    <property type="evidence" value="ECO:0007669"/>
    <property type="project" value="UniProtKB-UniRule"/>
</dbReference>
<organism evidence="10 11">
    <name type="scientific">Bifidobacterium choloepi</name>
    <dbReference type="NCBI Taxonomy" id="2614131"/>
    <lineage>
        <taxon>Bacteria</taxon>
        <taxon>Bacillati</taxon>
        <taxon>Actinomycetota</taxon>
        <taxon>Actinomycetes</taxon>
        <taxon>Bifidobacteriales</taxon>
        <taxon>Bifidobacteriaceae</taxon>
        <taxon>Bifidobacterium</taxon>
    </lineage>
</organism>
<feature type="binding site" evidence="7">
    <location>
        <begin position="132"/>
        <end position="135"/>
    </location>
    <ligand>
        <name>4-CDP-2-C-methyl-D-erythritol 2-phosphate</name>
        <dbReference type="ChEBI" id="CHEBI:57919"/>
    </ligand>
</feature>
<feature type="binding site" evidence="7">
    <location>
        <position position="8"/>
    </location>
    <ligand>
        <name>a divalent metal cation</name>
        <dbReference type="ChEBI" id="CHEBI:60240"/>
    </ligand>
</feature>